<evidence type="ECO:0000256" key="1">
    <source>
        <dbReference type="SAM" id="Coils"/>
    </source>
</evidence>
<dbReference type="AlphaFoldDB" id="A0A9D5Q5R2"/>
<accession>A0A9D5Q5R2</accession>
<gene>
    <name evidence="3" type="ORF">GF339_08515</name>
</gene>
<sequence length="185" mass="20254">MSAEKLVTRAKSRKSFGVWGICLLGLILSGCGYTLVGQGSLPDHIETIAIPTFENETLEEGVEEIITRAVIDEYVSGGKMRLVAENEADAVLRGTIRSYSADEAVTYNELNEVSSYKLEVGIDAELEDRVNDEILWETEGLTEDADFDGGPDVDITTQQENETEALQEVAEELAETIRALSTEGF</sequence>
<proteinExistence type="predicted"/>
<evidence type="ECO:0008006" key="5">
    <source>
        <dbReference type="Google" id="ProtNLM"/>
    </source>
</evidence>
<dbReference type="InterPro" id="IPR007485">
    <property type="entry name" value="LPS_assembly_LptE"/>
</dbReference>
<dbReference type="Gene3D" id="3.30.160.150">
    <property type="entry name" value="Lipoprotein like domain"/>
    <property type="match status" value="1"/>
</dbReference>
<reference evidence="3" key="1">
    <citation type="submission" date="2019-11" db="EMBL/GenBank/DDBJ databases">
        <title>Microbial mats filling the niche in hypersaline microbial mats.</title>
        <authorList>
            <person name="Wong H.L."/>
            <person name="Macleod F.I."/>
            <person name="White R.A. III"/>
            <person name="Burns B.P."/>
        </authorList>
    </citation>
    <scope>NUCLEOTIDE SEQUENCE</scope>
    <source>
        <strain evidence="3">Rbin_158</strain>
    </source>
</reference>
<dbReference type="Pfam" id="PF04390">
    <property type="entry name" value="LptE"/>
    <property type="match status" value="1"/>
</dbReference>
<dbReference type="PROSITE" id="PS51257">
    <property type="entry name" value="PROKAR_LIPOPROTEIN"/>
    <property type="match status" value="1"/>
</dbReference>
<dbReference type="EMBL" id="WJJP01000267">
    <property type="protein sequence ID" value="MBD3324613.1"/>
    <property type="molecule type" value="Genomic_DNA"/>
</dbReference>
<comment type="caution">
    <text evidence="3">The sequence shown here is derived from an EMBL/GenBank/DDBJ whole genome shotgun (WGS) entry which is preliminary data.</text>
</comment>
<keyword evidence="2" id="KW-0812">Transmembrane</keyword>
<protein>
    <recommendedName>
        <fullName evidence="5">LPS-assembly lipoprotein LptE</fullName>
    </recommendedName>
</protein>
<keyword evidence="2" id="KW-1133">Transmembrane helix</keyword>
<keyword evidence="1" id="KW-0175">Coiled coil</keyword>
<name>A0A9D5Q5R2_9BACT</name>
<dbReference type="GO" id="GO:0043165">
    <property type="term" value="P:Gram-negative-bacterium-type cell outer membrane assembly"/>
    <property type="evidence" value="ECO:0007669"/>
    <property type="project" value="InterPro"/>
</dbReference>
<dbReference type="Proteomes" id="UP000649604">
    <property type="component" value="Unassembled WGS sequence"/>
</dbReference>
<feature type="transmembrane region" description="Helical" evidence="2">
    <location>
        <begin position="16"/>
        <end position="36"/>
    </location>
</feature>
<evidence type="ECO:0000256" key="2">
    <source>
        <dbReference type="SAM" id="Phobius"/>
    </source>
</evidence>
<keyword evidence="2" id="KW-0472">Membrane</keyword>
<organism evidence="3 4">
    <name type="scientific">candidate division KSB3 bacterium</name>
    <dbReference type="NCBI Taxonomy" id="2044937"/>
    <lineage>
        <taxon>Bacteria</taxon>
        <taxon>candidate division KSB3</taxon>
    </lineage>
</organism>
<dbReference type="GO" id="GO:0019867">
    <property type="term" value="C:outer membrane"/>
    <property type="evidence" value="ECO:0007669"/>
    <property type="project" value="InterPro"/>
</dbReference>
<feature type="coiled-coil region" evidence="1">
    <location>
        <begin position="156"/>
        <end position="183"/>
    </location>
</feature>
<evidence type="ECO:0000313" key="4">
    <source>
        <dbReference type="Proteomes" id="UP000649604"/>
    </source>
</evidence>
<evidence type="ECO:0000313" key="3">
    <source>
        <dbReference type="EMBL" id="MBD3324613.1"/>
    </source>
</evidence>